<comment type="subcellular location">
    <subcellularLocation>
        <location evidence="1 9">Cell membrane</location>
        <topology evidence="1 9">Multi-pass membrane protein</topology>
    </subcellularLocation>
</comment>
<keyword evidence="5 9" id="KW-0812">Transmembrane</keyword>
<dbReference type="STRING" id="735517.SAMN05444272_0111"/>
<feature type="transmembrane region" description="Helical" evidence="9">
    <location>
        <begin position="142"/>
        <end position="165"/>
    </location>
</feature>
<dbReference type="NCBIfam" id="TIGR00546">
    <property type="entry name" value="lnt"/>
    <property type="match status" value="1"/>
</dbReference>
<reference evidence="11 12" key="1">
    <citation type="submission" date="2016-11" db="EMBL/GenBank/DDBJ databases">
        <authorList>
            <person name="Jaros S."/>
            <person name="Januszkiewicz K."/>
            <person name="Wedrychowicz H."/>
        </authorList>
    </citation>
    <scope>NUCLEOTIDE SEQUENCE [LARGE SCALE GENOMIC DNA]</scope>
    <source>
        <strain evidence="11 12">DSM 22153</strain>
    </source>
</reference>
<evidence type="ECO:0000256" key="5">
    <source>
        <dbReference type="ARBA" id="ARBA00022692"/>
    </source>
</evidence>
<dbReference type="PANTHER" id="PTHR38686">
    <property type="entry name" value="APOLIPOPROTEIN N-ACYLTRANSFERASE"/>
    <property type="match status" value="1"/>
</dbReference>
<evidence type="ECO:0000256" key="7">
    <source>
        <dbReference type="ARBA" id="ARBA00023136"/>
    </source>
</evidence>
<dbReference type="InterPro" id="IPR036526">
    <property type="entry name" value="C-N_Hydrolase_sf"/>
</dbReference>
<organism evidence="11 12">
    <name type="scientific">Roseibium suaedae</name>
    <dbReference type="NCBI Taxonomy" id="735517"/>
    <lineage>
        <taxon>Bacteria</taxon>
        <taxon>Pseudomonadati</taxon>
        <taxon>Pseudomonadota</taxon>
        <taxon>Alphaproteobacteria</taxon>
        <taxon>Hyphomicrobiales</taxon>
        <taxon>Stappiaceae</taxon>
        <taxon>Roseibium</taxon>
    </lineage>
</organism>
<gene>
    <name evidence="9" type="primary">lnt</name>
    <name evidence="11" type="ORF">SAMN05444272_0111</name>
</gene>
<protein>
    <recommendedName>
        <fullName evidence="9">Apolipoprotein N-acyltransferase</fullName>
        <shortName evidence="9">ALP N-acyltransferase</shortName>
        <ecNumber evidence="9">2.3.1.269</ecNumber>
    </recommendedName>
</protein>
<dbReference type="EC" id="2.3.1.269" evidence="9"/>
<feature type="transmembrane region" description="Helical" evidence="9">
    <location>
        <begin position="506"/>
        <end position="528"/>
    </location>
</feature>
<dbReference type="InterPro" id="IPR045378">
    <property type="entry name" value="LNT_N"/>
</dbReference>
<feature type="transmembrane region" description="Helical" evidence="9">
    <location>
        <begin position="185"/>
        <end position="205"/>
    </location>
</feature>
<evidence type="ECO:0000256" key="1">
    <source>
        <dbReference type="ARBA" id="ARBA00004651"/>
    </source>
</evidence>
<comment type="similarity">
    <text evidence="2 9">Belongs to the CN hydrolase family. Apolipoprotein N-acyltransferase subfamily.</text>
</comment>
<keyword evidence="3 9" id="KW-1003">Cell membrane</keyword>
<dbReference type="GO" id="GO:0005886">
    <property type="term" value="C:plasma membrane"/>
    <property type="evidence" value="ECO:0007669"/>
    <property type="project" value="UniProtKB-SubCell"/>
</dbReference>
<dbReference type="HAMAP" id="MF_01148">
    <property type="entry name" value="Lnt"/>
    <property type="match status" value="1"/>
</dbReference>
<feature type="transmembrane region" description="Helical" evidence="9">
    <location>
        <begin position="74"/>
        <end position="95"/>
    </location>
</feature>
<evidence type="ECO:0000313" key="11">
    <source>
        <dbReference type="EMBL" id="SHL24699.1"/>
    </source>
</evidence>
<dbReference type="GO" id="GO:0042158">
    <property type="term" value="P:lipoprotein biosynthetic process"/>
    <property type="evidence" value="ECO:0007669"/>
    <property type="project" value="UniProtKB-UniRule"/>
</dbReference>
<keyword evidence="6 9" id="KW-1133">Transmembrane helix</keyword>
<dbReference type="Proteomes" id="UP000186002">
    <property type="component" value="Unassembled WGS sequence"/>
</dbReference>
<keyword evidence="8 9" id="KW-0012">Acyltransferase</keyword>
<dbReference type="InterPro" id="IPR004563">
    <property type="entry name" value="Apolipo_AcylTrfase"/>
</dbReference>
<comment type="function">
    <text evidence="9">Catalyzes the phospholipid dependent N-acylation of the N-terminal cysteine of apolipoprotein, the last step in lipoprotein maturation.</text>
</comment>
<keyword evidence="12" id="KW-1185">Reference proteome</keyword>
<evidence type="ECO:0000256" key="2">
    <source>
        <dbReference type="ARBA" id="ARBA00010065"/>
    </source>
</evidence>
<feature type="domain" description="CN hydrolase" evidence="10">
    <location>
        <begin position="251"/>
        <end position="500"/>
    </location>
</feature>
<comment type="catalytic activity">
    <reaction evidence="9">
        <text>N-terminal S-1,2-diacyl-sn-glyceryl-L-cysteinyl-[lipoprotein] + a glycerophospholipid = N-acyl-S-1,2-diacyl-sn-glyceryl-L-cysteinyl-[lipoprotein] + a 2-acyl-sn-glycero-3-phospholipid + H(+)</text>
        <dbReference type="Rhea" id="RHEA:48228"/>
        <dbReference type="Rhea" id="RHEA-COMP:14681"/>
        <dbReference type="Rhea" id="RHEA-COMP:14684"/>
        <dbReference type="ChEBI" id="CHEBI:15378"/>
        <dbReference type="ChEBI" id="CHEBI:136912"/>
        <dbReference type="ChEBI" id="CHEBI:140656"/>
        <dbReference type="ChEBI" id="CHEBI:140657"/>
        <dbReference type="ChEBI" id="CHEBI:140660"/>
        <dbReference type="EC" id="2.3.1.269"/>
    </reaction>
</comment>
<keyword evidence="4 9" id="KW-0808">Transferase</keyword>
<dbReference type="PANTHER" id="PTHR38686:SF1">
    <property type="entry name" value="APOLIPOPROTEIN N-ACYLTRANSFERASE"/>
    <property type="match status" value="1"/>
</dbReference>
<dbReference type="UniPathway" id="UPA00666"/>
<dbReference type="PROSITE" id="PS50263">
    <property type="entry name" value="CN_HYDROLASE"/>
    <property type="match status" value="1"/>
</dbReference>
<proteinExistence type="inferred from homology"/>
<keyword evidence="11" id="KW-0449">Lipoprotein</keyword>
<evidence type="ECO:0000256" key="4">
    <source>
        <dbReference type="ARBA" id="ARBA00022679"/>
    </source>
</evidence>
<evidence type="ECO:0000259" key="10">
    <source>
        <dbReference type="PROSITE" id="PS50263"/>
    </source>
</evidence>
<dbReference type="Gene3D" id="3.60.110.10">
    <property type="entry name" value="Carbon-nitrogen hydrolase"/>
    <property type="match status" value="1"/>
</dbReference>
<dbReference type="CDD" id="cd07571">
    <property type="entry name" value="ALP_N-acyl_transferase"/>
    <property type="match status" value="1"/>
</dbReference>
<sequence>MPFLRALALTVPNACLLAWGWRRWLCACAAGALSAAALPPLGWFPVLFLTLPALVWLLDGVVSAENSPRARLRAGFVTGWWFGFGYFLAGLWWIGSAFLVDGDRFAWMMPFAVAAMPVGLALFTGLALSIAARFWPDSGLRVVVLAIVLVAADLIRGSILTGFPWNSFGQTIGSNLVLAQTASVTGMYGLGLLAILIFASPAVLIDEAPLRRRIGAIGGGLAGLALMAAFGLWRLEGQAQLPDSDTDIRIVQPAIEQSEKWRPENRDAIFQEYIDLSERPLGKAGRVGQKRILVWPESAVPFVLSETPYALYRISQALDGKMSFVTGAIRVDRSGPRPVYYNSVYLFDPEGLVLDAYDKVHLVPFGEYLPLRSYLNAIGFEKLVDVPGSFEPGFRHKLMTLPDGSSFLPLICYEAIFPAYSGLGSGRPDFLLNVTNDAWFGMTPGPYQHLAQARLRAIEQGLPLVRAANTGISAIIDDRGRIRERLNLGVSGVLDAPLPSAGPLTIYARTGNVPLLLVLVLLSGWVLVRRPRAP</sequence>
<feature type="transmembrane region" description="Helical" evidence="9">
    <location>
        <begin position="107"/>
        <end position="130"/>
    </location>
</feature>
<evidence type="ECO:0000256" key="6">
    <source>
        <dbReference type="ARBA" id="ARBA00022989"/>
    </source>
</evidence>
<comment type="pathway">
    <text evidence="9">Protein modification; lipoprotein biosynthesis (N-acyl transfer).</text>
</comment>
<feature type="transmembrane region" description="Helical" evidence="9">
    <location>
        <begin position="45"/>
        <end position="62"/>
    </location>
</feature>
<evidence type="ECO:0000256" key="3">
    <source>
        <dbReference type="ARBA" id="ARBA00022475"/>
    </source>
</evidence>
<dbReference type="InterPro" id="IPR003010">
    <property type="entry name" value="C-N_Hydrolase"/>
</dbReference>
<evidence type="ECO:0000313" key="12">
    <source>
        <dbReference type="Proteomes" id="UP000186002"/>
    </source>
</evidence>
<dbReference type="Pfam" id="PF00795">
    <property type="entry name" value="CN_hydrolase"/>
    <property type="match status" value="1"/>
</dbReference>
<name>A0A1M6Z339_9HYPH</name>
<dbReference type="EMBL" id="FRBW01000001">
    <property type="protein sequence ID" value="SHL24699.1"/>
    <property type="molecule type" value="Genomic_DNA"/>
</dbReference>
<evidence type="ECO:0000256" key="9">
    <source>
        <dbReference type="HAMAP-Rule" id="MF_01148"/>
    </source>
</evidence>
<dbReference type="SUPFAM" id="SSF56317">
    <property type="entry name" value="Carbon-nitrogen hydrolase"/>
    <property type="match status" value="1"/>
</dbReference>
<dbReference type="GO" id="GO:0016410">
    <property type="term" value="F:N-acyltransferase activity"/>
    <property type="evidence" value="ECO:0007669"/>
    <property type="project" value="UniProtKB-UniRule"/>
</dbReference>
<dbReference type="OrthoDB" id="9804277at2"/>
<dbReference type="AlphaFoldDB" id="A0A1M6Z339"/>
<feature type="transmembrane region" description="Helical" evidence="9">
    <location>
        <begin position="214"/>
        <end position="233"/>
    </location>
</feature>
<accession>A0A1M6Z339</accession>
<keyword evidence="7 9" id="KW-0472">Membrane</keyword>
<evidence type="ECO:0000256" key="8">
    <source>
        <dbReference type="ARBA" id="ARBA00023315"/>
    </source>
</evidence>
<dbReference type="Pfam" id="PF20154">
    <property type="entry name" value="LNT_N"/>
    <property type="match status" value="1"/>
</dbReference>